<proteinExistence type="predicted"/>
<evidence type="ECO:0000313" key="1">
    <source>
        <dbReference type="EMBL" id="MEA5666805.1"/>
    </source>
</evidence>
<keyword evidence="2" id="KW-1185">Reference proteome</keyword>
<dbReference type="Proteomes" id="UP001301653">
    <property type="component" value="Unassembled WGS sequence"/>
</dbReference>
<organism evidence="1 2">
    <name type="scientific">Stenotrophomonas capsici</name>
    <dbReference type="NCBI Taxonomy" id="3110230"/>
    <lineage>
        <taxon>Bacteria</taxon>
        <taxon>Pseudomonadati</taxon>
        <taxon>Pseudomonadota</taxon>
        <taxon>Gammaproteobacteria</taxon>
        <taxon>Lysobacterales</taxon>
        <taxon>Lysobacteraceae</taxon>
        <taxon>Stenotrophomonas</taxon>
    </lineage>
</organism>
<evidence type="ECO:0008006" key="3">
    <source>
        <dbReference type="Google" id="ProtNLM"/>
    </source>
</evidence>
<comment type="caution">
    <text evidence="1">The sequence shown here is derived from an EMBL/GenBank/DDBJ whole genome shotgun (WGS) entry which is preliminary data.</text>
</comment>
<gene>
    <name evidence="1" type="ORF">VA603_04545</name>
</gene>
<dbReference type="RefSeq" id="WP_323438048.1">
    <property type="nucleotide sequence ID" value="NZ_JAYFUH010000061.1"/>
</dbReference>
<accession>A0ABU5V0D7</accession>
<dbReference type="Gene3D" id="3.30.420.430">
    <property type="match status" value="1"/>
</dbReference>
<dbReference type="EMBL" id="JAYFUH010000061">
    <property type="protein sequence ID" value="MEA5666805.1"/>
    <property type="molecule type" value="Genomic_DNA"/>
</dbReference>
<sequence>MDANGDWTYTAEPLTYGEYTFTFQAVDRALNYGELSEGWVVMVGAASRSPAVPSEGDALPMVVDLLVDGELGFGDAASVASAEGEPVMLSVADISAALQEPAVVGGVQTSTSVLPMELPTVQPVETHLLG</sequence>
<reference evidence="1 2" key="1">
    <citation type="submission" date="2023-12" db="EMBL/GenBank/DDBJ databases">
        <title>Stenotrophomonas guangdongensis sp. nov., isolated from wilted pepper plants (Capsicum annuum).</title>
        <authorList>
            <person name="Qiu M."/>
            <person name="Li Y."/>
            <person name="Liu Q."/>
            <person name="Zhang X."/>
            <person name="Huang Y."/>
            <person name="Guo R."/>
            <person name="Hu M."/>
            <person name="Zhou J."/>
            <person name="Zhou X."/>
        </authorList>
    </citation>
    <scope>NUCLEOTIDE SEQUENCE [LARGE SCALE GENOMIC DNA]</scope>
    <source>
        <strain evidence="1 2">MH1</strain>
    </source>
</reference>
<protein>
    <recommendedName>
        <fullName evidence="3">Bacterial Ig-like domain-containing protein</fullName>
    </recommendedName>
</protein>
<evidence type="ECO:0000313" key="2">
    <source>
        <dbReference type="Proteomes" id="UP001301653"/>
    </source>
</evidence>
<name>A0ABU5V0D7_9GAMM</name>